<feature type="transmembrane region" description="Helical" evidence="8">
    <location>
        <begin position="180"/>
        <end position="203"/>
    </location>
</feature>
<keyword evidence="8" id="KW-1133">Transmembrane helix</keyword>
<reference evidence="10 11" key="1">
    <citation type="submission" date="2018-05" db="EMBL/GenBank/DDBJ databases">
        <title>Rhodohalobacter halophilus gen. nov., sp. nov., a moderately halophilic member of the family Balneolaceae.</title>
        <authorList>
            <person name="Liu Z.-W."/>
        </authorList>
    </citation>
    <scope>NUCLEOTIDE SEQUENCE [LARGE SCALE GENOMIC DNA]</scope>
    <source>
        <strain evidence="10 11">8A47</strain>
    </source>
</reference>
<dbReference type="RefSeq" id="WP_109646065.1">
    <property type="nucleotide sequence ID" value="NZ_QGGB01000005.1"/>
</dbReference>
<feature type="transmembrane region" description="Helical" evidence="8">
    <location>
        <begin position="30"/>
        <end position="52"/>
    </location>
</feature>
<feature type="transmembrane region" description="Helical" evidence="8">
    <location>
        <begin position="145"/>
        <end position="168"/>
    </location>
</feature>
<feature type="transmembrane region" description="Helical" evidence="8">
    <location>
        <begin position="89"/>
        <end position="105"/>
    </location>
</feature>
<dbReference type="InterPro" id="IPR011495">
    <property type="entry name" value="Sig_transdc_His_kin_sub2_dim/P"/>
</dbReference>
<organism evidence="10 11">
    <name type="scientific">Rhodohalobacter mucosus</name>
    <dbReference type="NCBI Taxonomy" id="2079485"/>
    <lineage>
        <taxon>Bacteria</taxon>
        <taxon>Pseudomonadati</taxon>
        <taxon>Balneolota</taxon>
        <taxon>Balneolia</taxon>
        <taxon>Balneolales</taxon>
        <taxon>Balneolaceae</taxon>
        <taxon>Rhodohalobacter</taxon>
    </lineage>
</organism>
<dbReference type="GO" id="GO:0004673">
    <property type="term" value="F:protein histidine kinase activity"/>
    <property type="evidence" value="ECO:0007669"/>
    <property type="project" value="UniProtKB-EC"/>
</dbReference>
<keyword evidence="3" id="KW-0597">Phosphoprotein</keyword>
<keyword evidence="11" id="KW-1185">Reference proteome</keyword>
<protein>
    <recommendedName>
        <fullName evidence="2">histidine kinase</fullName>
        <ecNumber evidence="2">2.7.13.3</ecNumber>
    </recommendedName>
</protein>
<keyword evidence="4" id="KW-0808">Transferase</keyword>
<keyword evidence="8" id="KW-0472">Membrane</keyword>
<evidence type="ECO:0000313" key="10">
    <source>
        <dbReference type="EMBL" id="PWN06792.1"/>
    </source>
</evidence>
<proteinExistence type="predicted"/>
<sequence>MKSTDTDRSWRPTGLDELLNRYGFANYRTVMILLGWVLMIGASIYSVLLMLPGSWVSEGIETNAIQTFFLIYPPLIIGILLVFWMGFEWGFIPVFLSSFVIAFSAEMQVYWALLFAFSFILGLGIYALAYYCVRVRIDLRDIKSIAFFTVVSLIAAMASSLGSFIWSFEQGLDPVMTVKIWNGWWTGAFLQSMLIIGPIMMIFSPKISRIKNSVFEDSPRKEVTLGWVYSAIGSVVVVVSLFVIGGRFLGSESISQAVAQSDPTLVLKVMQATESYQLIFWISLGIILMVGFTGIYIVSSWNRMLQREVNEKTTDLQLREKELEQSLKERGVLLNEIHGRVRNNLSIILALFELQLKRTGDEALVETLRDSKSRIRSISLIHEVMSHSGMYRTINLKSYVIRLTNRLNQDYRHVKSDSDITVHPEDLILDIERAVPVCMIINEVISRVFEKTYGNPESSAISIDLYTDDLAFYVVVRENGNFGPSHFDWSSTVDLGNKLIRSLTKQIKGELLVDDSKNSIAVVFPNLVSQSPQKSFDAIWAGKHKFAYESMNASELTG</sequence>
<feature type="transmembrane region" description="Helical" evidence="8">
    <location>
        <begin position="64"/>
        <end position="84"/>
    </location>
</feature>
<dbReference type="OrthoDB" id="9767435at2"/>
<evidence type="ECO:0000256" key="8">
    <source>
        <dbReference type="SAM" id="Phobius"/>
    </source>
</evidence>
<keyword evidence="7" id="KW-0067">ATP-binding</keyword>
<comment type="catalytic activity">
    <reaction evidence="1">
        <text>ATP + protein L-histidine = ADP + protein N-phospho-L-histidine.</text>
        <dbReference type="EC" id="2.7.13.3"/>
    </reaction>
</comment>
<evidence type="ECO:0000256" key="1">
    <source>
        <dbReference type="ARBA" id="ARBA00000085"/>
    </source>
</evidence>
<dbReference type="EMBL" id="QGGB01000005">
    <property type="protein sequence ID" value="PWN06792.1"/>
    <property type="molecule type" value="Genomic_DNA"/>
</dbReference>
<dbReference type="GO" id="GO:0005524">
    <property type="term" value="F:ATP binding"/>
    <property type="evidence" value="ECO:0007669"/>
    <property type="project" value="UniProtKB-KW"/>
</dbReference>
<dbReference type="PANTHER" id="PTHR41523:SF8">
    <property type="entry name" value="ETHYLENE RESPONSE SENSOR PROTEIN"/>
    <property type="match status" value="1"/>
</dbReference>
<dbReference type="EC" id="2.7.13.3" evidence="2"/>
<dbReference type="InterPro" id="IPR036890">
    <property type="entry name" value="HATPase_C_sf"/>
</dbReference>
<evidence type="ECO:0000259" key="9">
    <source>
        <dbReference type="Pfam" id="PF07568"/>
    </source>
</evidence>
<feature type="transmembrane region" description="Helical" evidence="8">
    <location>
        <begin position="224"/>
        <end position="244"/>
    </location>
</feature>
<dbReference type="Gene3D" id="3.30.450.20">
    <property type="entry name" value="PAS domain"/>
    <property type="match status" value="1"/>
</dbReference>
<keyword evidence="6" id="KW-0418">Kinase</keyword>
<evidence type="ECO:0000256" key="2">
    <source>
        <dbReference type="ARBA" id="ARBA00012438"/>
    </source>
</evidence>
<comment type="caution">
    <text evidence="10">The sequence shown here is derived from an EMBL/GenBank/DDBJ whole genome shotgun (WGS) entry which is preliminary data.</text>
</comment>
<accession>A0A316TW57</accession>
<dbReference type="Pfam" id="PF07568">
    <property type="entry name" value="HisKA_2"/>
    <property type="match status" value="1"/>
</dbReference>
<keyword evidence="5" id="KW-0547">Nucleotide-binding</keyword>
<feature type="transmembrane region" description="Helical" evidence="8">
    <location>
        <begin position="278"/>
        <end position="298"/>
    </location>
</feature>
<name>A0A316TW57_9BACT</name>
<feature type="transmembrane region" description="Helical" evidence="8">
    <location>
        <begin position="111"/>
        <end position="133"/>
    </location>
</feature>
<keyword evidence="8" id="KW-0812">Transmembrane</keyword>
<evidence type="ECO:0000256" key="4">
    <source>
        <dbReference type="ARBA" id="ARBA00022679"/>
    </source>
</evidence>
<evidence type="ECO:0000256" key="6">
    <source>
        <dbReference type="ARBA" id="ARBA00022777"/>
    </source>
</evidence>
<evidence type="ECO:0000256" key="7">
    <source>
        <dbReference type="ARBA" id="ARBA00022840"/>
    </source>
</evidence>
<evidence type="ECO:0000256" key="3">
    <source>
        <dbReference type="ARBA" id="ARBA00022553"/>
    </source>
</evidence>
<gene>
    <name evidence="10" type="ORF">DDZ15_05830</name>
</gene>
<feature type="domain" description="Signal transduction histidine kinase subgroup 2 dimerisation and phosphoacceptor" evidence="9">
    <location>
        <begin position="336"/>
        <end position="409"/>
    </location>
</feature>
<dbReference type="PANTHER" id="PTHR41523">
    <property type="entry name" value="TWO-COMPONENT SYSTEM SENSOR PROTEIN"/>
    <property type="match status" value="1"/>
</dbReference>
<dbReference type="Proteomes" id="UP000245533">
    <property type="component" value="Unassembled WGS sequence"/>
</dbReference>
<evidence type="ECO:0000313" key="11">
    <source>
        <dbReference type="Proteomes" id="UP000245533"/>
    </source>
</evidence>
<dbReference type="Gene3D" id="3.30.565.10">
    <property type="entry name" value="Histidine kinase-like ATPase, C-terminal domain"/>
    <property type="match status" value="1"/>
</dbReference>
<dbReference type="AlphaFoldDB" id="A0A316TW57"/>
<evidence type="ECO:0000256" key="5">
    <source>
        <dbReference type="ARBA" id="ARBA00022741"/>
    </source>
</evidence>